<dbReference type="InterPro" id="IPR002213">
    <property type="entry name" value="UDP_glucos_trans"/>
</dbReference>
<organism evidence="3 4">
    <name type="scientific">Nonomuraea maritima</name>
    <dbReference type="NCBI Taxonomy" id="683260"/>
    <lineage>
        <taxon>Bacteria</taxon>
        <taxon>Bacillati</taxon>
        <taxon>Actinomycetota</taxon>
        <taxon>Actinomycetes</taxon>
        <taxon>Streptosporangiales</taxon>
        <taxon>Streptosporangiaceae</taxon>
        <taxon>Nonomuraea</taxon>
    </lineage>
</organism>
<dbReference type="AlphaFoldDB" id="A0A1G8THT3"/>
<sequence>MRILIIGVGTLGDVAPYAGLGARLREAGHEVTIAAHQPYTKPATDADLDIVPLPGDPLSALTGRFSLSAYREYSDHLVEGLAGLAEHDADLLLLGAAGALGRHVAEAMGVPSMGVHLQPIDPTGDFPPIMSVFRRSLGRWGNRTAARLTFEVPVAGPMIAGLSARMRARLGLPPTTPRVLYRNRERTRWPVFHGVSPRVLPRPADWRPGLEITGYWWPPRPRNWQPDPMLLDFLASGTAPVFVGFGSLAEWRAEQYTELAVQALRRAGLRGVLQTGPRGLVSDDVLAIGDVPHDWLFPRMAAVAHHCGSGTTGNGVRAGVPAVAVPVMNDQPFWASRLTALGVAPAAIPYRRLTPARLAAALTTAVTDRAYRQRARALAVQISAEDGAAPVIDAVDRLHVTHRPK</sequence>
<accession>A0A1G8THT3</accession>
<dbReference type="FunFam" id="3.40.50.2000:FF:000009">
    <property type="entry name" value="Sterol 3-beta-glucosyltransferase UGT80A2"/>
    <property type="match status" value="1"/>
</dbReference>
<protein>
    <submittedName>
        <fullName evidence="3">UDP:flavonoid glycosyltransferase YjiC, YdhE family</fullName>
    </submittedName>
</protein>
<keyword evidence="3" id="KW-0808">Transferase</keyword>
<proteinExistence type="predicted"/>
<dbReference type="OrthoDB" id="3253247at2"/>
<dbReference type="STRING" id="683260.SAMN05421874_101722"/>
<dbReference type="SUPFAM" id="SSF53756">
    <property type="entry name" value="UDP-Glycosyltransferase/glycogen phosphorylase"/>
    <property type="match status" value="1"/>
</dbReference>
<dbReference type="Proteomes" id="UP000198683">
    <property type="component" value="Unassembled WGS sequence"/>
</dbReference>
<dbReference type="PANTHER" id="PTHR48050">
    <property type="entry name" value="STEROL 3-BETA-GLUCOSYLTRANSFERASE"/>
    <property type="match status" value="1"/>
</dbReference>
<dbReference type="Pfam" id="PF06722">
    <property type="entry name" value="EryCIII-like_C"/>
    <property type="match status" value="1"/>
</dbReference>
<keyword evidence="4" id="KW-1185">Reference proteome</keyword>
<dbReference type="InterPro" id="IPR050426">
    <property type="entry name" value="Glycosyltransferase_28"/>
</dbReference>
<dbReference type="InterPro" id="IPR004276">
    <property type="entry name" value="GlycoTrans_28_N"/>
</dbReference>
<dbReference type="Gene3D" id="3.40.50.2000">
    <property type="entry name" value="Glycogen Phosphorylase B"/>
    <property type="match status" value="2"/>
</dbReference>
<dbReference type="CDD" id="cd03784">
    <property type="entry name" value="GT1_Gtf-like"/>
    <property type="match status" value="1"/>
</dbReference>
<reference evidence="3 4" key="1">
    <citation type="submission" date="2016-10" db="EMBL/GenBank/DDBJ databases">
        <authorList>
            <person name="de Groot N.N."/>
        </authorList>
    </citation>
    <scope>NUCLEOTIDE SEQUENCE [LARGE SCALE GENOMIC DNA]</scope>
    <source>
        <strain evidence="3 4">CGMCC 4.5681</strain>
    </source>
</reference>
<evidence type="ECO:0000259" key="2">
    <source>
        <dbReference type="Pfam" id="PF06722"/>
    </source>
</evidence>
<dbReference type="RefSeq" id="WP_090759430.1">
    <property type="nucleotide sequence ID" value="NZ_FNFB01000001.1"/>
</dbReference>
<dbReference type="PANTHER" id="PTHR48050:SF13">
    <property type="entry name" value="STEROL 3-BETA-GLUCOSYLTRANSFERASE UGT80A2"/>
    <property type="match status" value="1"/>
</dbReference>
<feature type="domain" description="Erythromycin biosynthesis protein CIII-like C-terminal" evidence="2">
    <location>
        <begin position="281"/>
        <end position="390"/>
    </location>
</feature>
<dbReference type="GO" id="GO:0016758">
    <property type="term" value="F:hexosyltransferase activity"/>
    <property type="evidence" value="ECO:0007669"/>
    <property type="project" value="InterPro"/>
</dbReference>
<name>A0A1G8THT3_9ACTN</name>
<dbReference type="GO" id="GO:0033072">
    <property type="term" value="P:vancomycin biosynthetic process"/>
    <property type="evidence" value="ECO:0007669"/>
    <property type="project" value="UniProtKB-ARBA"/>
</dbReference>
<dbReference type="EMBL" id="FNFB01000001">
    <property type="protein sequence ID" value="SDJ40954.1"/>
    <property type="molecule type" value="Genomic_DNA"/>
</dbReference>
<evidence type="ECO:0000313" key="4">
    <source>
        <dbReference type="Proteomes" id="UP000198683"/>
    </source>
</evidence>
<dbReference type="GO" id="GO:0008194">
    <property type="term" value="F:UDP-glycosyltransferase activity"/>
    <property type="evidence" value="ECO:0007669"/>
    <property type="project" value="InterPro"/>
</dbReference>
<feature type="domain" description="Glycosyltransferase family 28 N-terminal" evidence="1">
    <location>
        <begin position="3"/>
        <end position="61"/>
    </location>
</feature>
<evidence type="ECO:0000313" key="3">
    <source>
        <dbReference type="EMBL" id="SDJ40954.1"/>
    </source>
</evidence>
<dbReference type="InterPro" id="IPR010610">
    <property type="entry name" value="EryCIII-like_C"/>
</dbReference>
<evidence type="ECO:0000259" key="1">
    <source>
        <dbReference type="Pfam" id="PF03033"/>
    </source>
</evidence>
<gene>
    <name evidence="3" type="ORF">SAMN05421874_101722</name>
</gene>
<dbReference type="GO" id="GO:0005975">
    <property type="term" value="P:carbohydrate metabolic process"/>
    <property type="evidence" value="ECO:0007669"/>
    <property type="project" value="InterPro"/>
</dbReference>
<dbReference type="Pfam" id="PF03033">
    <property type="entry name" value="Glyco_transf_28"/>
    <property type="match status" value="1"/>
</dbReference>